<accession>A0A5J4W257</accession>
<evidence type="ECO:0000313" key="2">
    <source>
        <dbReference type="Proteomes" id="UP000324800"/>
    </source>
</evidence>
<dbReference type="EMBL" id="SNRW01003915">
    <property type="protein sequence ID" value="KAA6388609.1"/>
    <property type="molecule type" value="Genomic_DNA"/>
</dbReference>
<name>A0A5J4W257_9EUKA</name>
<sequence length="274" mass="31441">MEWKMTIEERELQVKELQAALLQAQTLWESVRLGTEEQREKERTQLQYNIVYHEIEQQQQTLKEDQVAGSEDIDTLKQDIEAERHDMERDGLRFQGESRTSFNIDAGCARGAGFSLAFRFSAVRGAGVSNQSQSFTLWNTLTCSDYEQTDYIFPFAADAHFYCSGQNTSNLSGIQYSEAQVDILQSLAEDGYVYDLRLKTDDTEVGISHIPVAFRMEGQYYLVNHIDFVIQYRERKNGSHEVFGFEGIGRSYGYERENFGVDGCELRGSGYPEE</sequence>
<evidence type="ECO:0000313" key="1">
    <source>
        <dbReference type="EMBL" id="KAA6388609.1"/>
    </source>
</evidence>
<protein>
    <submittedName>
        <fullName evidence="1">Uncharacterized protein</fullName>
    </submittedName>
</protein>
<dbReference type="Proteomes" id="UP000324800">
    <property type="component" value="Unassembled WGS sequence"/>
</dbReference>
<gene>
    <name evidence="1" type="ORF">EZS28_015863</name>
</gene>
<feature type="non-terminal residue" evidence="1">
    <location>
        <position position="274"/>
    </location>
</feature>
<proteinExistence type="predicted"/>
<comment type="caution">
    <text evidence="1">The sequence shown here is derived from an EMBL/GenBank/DDBJ whole genome shotgun (WGS) entry which is preliminary data.</text>
</comment>
<dbReference type="GO" id="GO:0016020">
    <property type="term" value="C:membrane"/>
    <property type="evidence" value="ECO:0007669"/>
    <property type="project" value="UniProtKB-SubCell"/>
</dbReference>
<organism evidence="1 2">
    <name type="scientific">Streblomastix strix</name>
    <dbReference type="NCBI Taxonomy" id="222440"/>
    <lineage>
        <taxon>Eukaryota</taxon>
        <taxon>Metamonada</taxon>
        <taxon>Preaxostyla</taxon>
        <taxon>Oxymonadida</taxon>
        <taxon>Streblomastigidae</taxon>
        <taxon>Streblomastix</taxon>
    </lineage>
</organism>
<dbReference type="AlphaFoldDB" id="A0A5J4W257"/>
<reference evidence="1 2" key="1">
    <citation type="submission" date="2019-03" db="EMBL/GenBank/DDBJ databases">
        <title>Single cell metagenomics reveals metabolic interactions within the superorganism composed of flagellate Streblomastix strix and complex community of Bacteroidetes bacteria on its surface.</title>
        <authorList>
            <person name="Treitli S.C."/>
            <person name="Kolisko M."/>
            <person name="Husnik F."/>
            <person name="Keeling P."/>
            <person name="Hampl V."/>
        </authorList>
    </citation>
    <scope>NUCLEOTIDE SEQUENCE [LARGE SCALE GENOMIC DNA]</scope>
    <source>
        <strain evidence="1">ST1C</strain>
    </source>
</reference>